<sequence length="495" mass="54330">MPRRSRRLLFAAILATSALSFGLAGSGATGAAAPRSSGRAIAPVAKGKPNIVVILVDDLDWADVSTYGRSDAPTPNIDRIARSGVAFSDGYVAASVCAVSRAALLTGRMPQRFGFTYNINDEGDPGAGLPVDQKTIADRLRLRGYRTAAFGKWHLGAEPQFYPTRRGFDEFFGFLAGETNYVDPATPGIVTTPTKADKYPIGPRSGNHAMVEGPDASPADDFSGYLTDQITGRAVDFISRASAERSRPFFAYVAYNAPHWPLQVPRAWYDRFAHIKDPVRRTYVAMIAAMDDGVGKILDTLERRGLRDDTMVVFLSDNGCPHRFGFCNPDHPFGAGKFTYLEGGTRVPFMLSWPAGMKIRGISASPVSSLDIAATILRAADPEQPLPRELEGRDLVATARRPQPNRLLVWGQEPVYAARQGDRKLWLSRDWNQSHLYDVKRDPAETRDLSGSDPVGAQRLGTAIERFRTSLPAPLWKLHTTRKVTVNGRETEMVY</sequence>
<dbReference type="Gene3D" id="3.30.1120.10">
    <property type="match status" value="1"/>
</dbReference>
<reference evidence="5" key="1">
    <citation type="submission" date="2023-07" db="EMBL/GenBank/DDBJ databases">
        <title>Bacterial whole genome sequence for Sphingobium sp. HBC34.</title>
        <authorList>
            <person name="Le V."/>
            <person name="Ko S.-R."/>
            <person name="Ahn C.-Y."/>
            <person name="Oh H.-M."/>
        </authorList>
    </citation>
    <scope>NUCLEOTIDE SEQUENCE</scope>
    <source>
        <strain evidence="5">HBC34</strain>
    </source>
</reference>
<evidence type="ECO:0000313" key="5">
    <source>
        <dbReference type="EMBL" id="MDO7835763.1"/>
    </source>
</evidence>
<keyword evidence="3" id="KW-0732">Signal</keyword>
<dbReference type="SUPFAM" id="SSF53649">
    <property type="entry name" value="Alkaline phosphatase-like"/>
    <property type="match status" value="1"/>
</dbReference>
<feature type="chain" id="PRO_5046942443" evidence="3">
    <location>
        <begin position="32"/>
        <end position="495"/>
    </location>
</feature>
<keyword evidence="2" id="KW-0378">Hydrolase</keyword>
<protein>
    <submittedName>
        <fullName evidence="5">Sulfatase-like hydrolase/transferase</fullName>
    </submittedName>
</protein>
<dbReference type="RefSeq" id="WP_304536182.1">
    <property type="nucleotide sequence ID" value="NZ_JAUQOM010000005.1"/>
</dbReference>
<organism evidence="5 6">
    <name type="scientific">Sphingobium cyanobacteriorum</name>
    <dbReference type="NCBI Taxonomy" id="3063954"/>
    <lineage>
        <taxon>Bacteria</taxon>
        <taxon>Pseudomonadati</taxon>
        <taxon>Pseudomonadota</taxon>
        <taxon>Alphaproteobacteria</taxon>
        <taxon>Sphingomonadales</taxon>
        <taxon>Sphingomonadaceae</taxon>
        <taxon>Sphingobium</taxon>
    </lineage>
</organism>
<dbReference type="Pfam" id="PF00884">
    <property type="entry name" value="Sulfatase"/>
    <property type="match status" value="1"/>
</dbReference>
<dbReference type="EMBL" id="JAUQOM010000005">
    <property type="protein sequence ID" value="MDO7835763.1"/>
    <property type="molecule type" value="Genomic_DNA"/>
</dbReference>
<comment type="similarity">
    <text evidence="1">Belongs to the sulfatase family.</text>
</comment>
<proteinExistence type="inferred from homology"/>
<accession>A0ABT8ZNR9</accession>
<dbReference type="Proteomes" id="UP001176471">
    <property type="component" value="Unassembled WGS sequence"/>
</dbReference>
<evidence type="ECO:0000259" key="4">
    <source>
        <dbReference type="Pfam" id="PF00884"/>
    </source>
</evidence>
<dbReference type="Gene3D" id="3.40.720.10">
    <property type="entry name" value="Alkaline Phosphatase, subunit A"/>
    <property type="match status" value="1"/>
</dbReference>
<evidence type="ECO:0000256" key="2">
    <source>
        <dbReference type="ARBA" id="ARBA00022801"/>
    </source>
</evidence>
<gene>
    <name evidence="5" type="ORF">Q4610_11990</name>
</gene>
<keyword evidence="6" id="KW-1185">Reference proteome</keyword>
<dbReference type="InterPro" id="IPR000917">
    <property type="entry name" value="Sulfatase_N"/>
</dbReference>
<comment type="caution">
    <text evidence="5">The sequence shown here is derived from an EMBL/GenBank/DDBJ whole genome shotgun (WGS) entry which is preliminary data.</text>
</comment>
<dbReference type="InterPro" id="IPR017850">
    <property type="entry name" value="Alkaline_phosphatase_core_sf"/>
</dbReference>
<dbReference type="PANTHER" id="PTHR42693:SF53">
    <property type="entry name" value="ENDO-4-O-SULFATASE"/>
    <property type="match status" value="1"/>
</dbReference>
<dbReference type="PANTHER" id="PTHR42693">
    <property type="entry name" value="ARYLSULFATASE FAMILY MEMBER"/>
    <property type="match status" value="1"/>
</dbReference>
<evidence type="ECO:0000313" key="6">
    <source>
        <dbReference type="Proteomes" id="UP001176471"/>
    </source>
</evidence>
<evidence type="ECO:0000256" key="3">
    <source>
        <dbReference type="SAM" id="SignalP"/>
    </source>
</evidence>
<dbReference type="InterPro" id="IPR050738">
    <property type="entry name" value="Sulfatase"/>
</dbReference>
<evidence type="ECO:0000256" key="1">
    <source>
        <dbReference type="ARBA" id="ARBA00008779"/>
    </source>
</evidence>
<name>A0ABT8ZNR9_9SPHN</name>
<feature type="domain" description="Sulfatase N-terminal" evidence="4">
    <location>
        <begin position="49"/>
        <end position="381"/>
    </location>
</feature>
<feature type="signal peptide" evidence="3">
    <location>
        <begin position="1"/>
        <end position="31"/>
    </location>
</feature>